<dbReference type="InterPro" id="IPR020845">
    <property type="entry name" value="AMP-binding_CS"/>
</dbReference>
<dbReference type="Gene3D" id="3.40.50.12780">
    <property type="entry name" value="N-terminal domain of ligase-like"/>
    <property type="match status" value="1"/>
</dbReference>
<dbReference type="InterPro" id="IPR045851">
    <property type="entry name" value="AMP-bd_C_sf"/>
</dbReference>
<dbReference type="EMBL" id="CP064781">
    <property type="protein sequence ID" value="QRJ63517.1"/>
    <property type="molecule type" value="Genomic_DNA"/>
</dbReference>
<proteinExistence type="predicted"/>
<gene>
    <name evidence="3" type="ORF">IWH25_17525</name>
</gene>
<evidence type="ECO:0000259" key="2">
    <source>
        <dbReference type="Pfam" id="PF00501"/>
    </source>
</evidence>
<dbReference type="KEGG" id="ares:IWH25_17525"/>
<dbReference type="InterPro" id="IPR000873">
    <property type="entry name" value="AMP-dep_synth/lig_dom"/>
</dbReference>
<dbReference type="GO" id="GO:0016874">
    <property type="term" value="F:ligase activity"/>
    <property type="evidence" value="ECO:0007669"/>
    <property type="project" value="UniProtKB-KW"/>
</dbReference>
<feature type="domain" description="AMP-dependent synthetase/ligase" evidence="2">
    <location>
        <begin position="14"/>
        <end position="328"/>
    </location>
</feature>
<dbReference type="Pfam" id="PF23562">
    <property type="entry name" value="AMP-binding_C_3"/>
    <property type="match status" value="1"/>
</dbReference>
<accession>A0A974SNF3</accession>
<dbReference type="RefSeq" id="WP_203387044.1">
    <property type="nucleotide sequence ID" value="NZ_CP064781.1"/>
</dbReference>
<dbReference type="PANTHER" id="PTHR43767:SF8">
    <property type="entry name" value="LONG-CHAIN-FATTY-ACID--COA LIGASE"/>
    <property type="match status" value="1"/>
</dbReference>
<organism evidence="3 4">
    <name type="scientific">Azospira restricta</name>
    <dbReference type="NCBI Taxonomy" id="404405"/>
    <lineage>
        <taxon>Bacteria</taxon>
        <taxon>Pseudomonadati</taxon>
        <taxon>Pseudomonadota</taxon>
        <taxon>Betaproteobacteria</taxon>
        <taxon>Rhodocyclales</taxon>
        <taxon>Rhodocyclaceae</taxon>
        <taxon>Azospira</taxon>
    </lineage>
</organism>
<protein>
    <submittedName>
        <fullName evidence="3">AMP-binding protein</fullName>
    </submittedName>
</protein>
<dbReference type="InterPro" id="IPR050237">
    <property type="entry name" value="ATP-dep_AMP-bd_enzyme"/>
</dbReference>
<evidence type="ECO:0000313" key="4">
    <source>
        <dbReference type="Proteomes" id="UP000663444"/>
    </source>
</evidence>
<name>A0A974SNF3_9RHOO</name>
<dbReference type="Proteomes" id="UP000663444">
    <property type="component" value="Chromosome"/>
</dbReference>
<reference evidence="3" key="1">
    <citation type="submission" date="2020-11" db="EMBL/GenBank/DDBJ databases">
        <title>Azospira restricta DSM 18626 genome sequence.</title>
        <authorList>
            <person name="Moe W.M."/>
        </authorList>
    </citation>
    <scope>NUCLEOTIDE SEQUENCE</scope>
    <source>
        <strain evidence="3">DSM 18626</strain>
    </source>
</reference>
<dbReference type="InterPro" id="IPR042099">
    <property type="entry name" value="ANL_N_sf"/>
</dbReference>
<keyword evidence="1" id="KW-0436">Ligase</keyword>
<evidence type="ECO:0000256" key="1">
    <source>
        <dbReference type="ARBA" id="ARBA00022598"/>
    </source>
</evidence>
<dbReference type="Gene3D" id="3.30.300.30">
    <property type="match status" value="1"/>
</dbReference>
<dbReference type="Pfam" id="PF00501">
    <property type="entry name" value="AMP-binding"/>
    <property type="match status" value="1"/>
</dbReference>
<sequence length="496" mass="50395">MSGARLFDALRAYAPDAPVLQGEAQVWRAAALRSAIDALADRLAGTRCLGLLADNGPDWVIADLAALAAGVPQVPLPTFFSPAQIAHVLTQSGADAVLTDQPERIAALQAGFAATGKWSGLVLMRRHAPGSELPAGTAKISFTSGSTGAPKGACLSADGLLDTAAAVAERLADLPIARHLTVLPLSLLLENSAGIYAPLLRGATIQLPGLAALGWRGMAGFDPGALQRCAATLQPNSAILVPELLKAWTLQLAAAGLRAPGSLAYVAVGGARVAPEALARARTAGLPAYQGYGLTECGSVLSLNRPGDDGDDVGRPLGHAALRIEDGEVVAGTRAFLGYLGIPAAAPGSGFATGDLGRLDANGHLQLAGRRKNLLITSFGRNVAPEWVEAALLAQPAIAQAVVAGEARPWLAAVLVPAPGANGAQLAAAVARANATLPDYARIGGWFAAPPFTPHNGQATGNGRPLRAAILNHHGAALAALYEDALPAEEPAHAVL</sequence>
<keyword evidence="4" id="KW-1185">Reference proteome</keyword>
<dbReference type="PANTHER" id="PTHR43767">
    <property type="entry name" value="LONG-CHAIN-FATTY-ACID--COA LIGASE"/>
    <property type="match status" value="1"/>
</dbReference>
<dbReference type="PROSITE" id="PS00455">
    <property type="entry name" value="AMP_BINDING"/>
    <property type="match status" value="1"/>
</dbReference>
<dbReference type="SUPFAM" id="SSF56801">
    <property type="entry name" value="Acetyl-CoA synthetase-like"/>
    <property type="match status" value="1"/>
</dbReference>
<evidence type="ECO:0000313" key="3">
    <source>
        <dbReference type="EMBL" id="QRJ63517.1"/>
    </source>
</evidence>
<dbReference type="AlphaFoldDB" id="A0A974SNF3"/>